<name>A0ABS7E0G3_9GAMM</name>
<dbReference type="Proteomes" id="UP001195963">
    <property type="component" value="Unassembled WGS sequence"/>
</dbReference>
<dbReference type="InterPro" id="IPR012659">
    <property type="entry name" value="CHP02444"/>
</dbReference>
<dbReference type="RefSeq" id="WP_220108832.1">
    <property type="nucleotide sequence ID" value="NZ_JAHZST010000003.1"/>
</dbReference>
<proteinExistence type="predicted"/>
<organism evidence="1 2">
    <name type="scientific">Shewanella nanhaiensis</name>
    <dbReference type="NCBI Taxonomy" id="2864872"/>
    <lineage>
        <taxon>Bacteria</taxon>
        <taxon>Pseudomonadati</taxon>
        <taxon>Pseudomonadota</taxon>
        <taxon>Gammaproteobacteria</taxon>
        <taxon>Alteromonadales</taxon>
        <taxon>Shewanellaceae</taxon>
        <taxon>Shewanella</taxon>
    </lineage>
</organism>
<protein>
    <submittedName>
        <fullName evidence="1">TIGR02444 family protein</fullName>
    </submittedName>
</protein>
<sequence>MTYLNQFDISLWQACDTFYLKHQAQCLQLQDEHEININLLLLSIWLDKQTYRLQEQAWSQLKQEVKQWEERVLLPYRKLRKLSKNSLAETEYQQMLDVELMLERKSQALILHKLRLLPHEGTRSNFEIFLELYQLDSSNYLELAV</sequence>
<keyword evidence="2" id="KW-1185">Reference proteome</keyword>
<evidence type="ECO:0000313" key="2">
    <source>
        <dbReference type="Proteomes" id="UP001195963"/>
    </source>
</evidence>
<dbReference type="EMBL" id="JAHZST010000003">
    <property type="protein sequence ID" value="MBW8183203.1"/>
    <property type="molecule type" value="Genomic_DNA"/>
</dbReference>
<reference evidence="1 2" key="1">
    <citation type="submission" date="2021-07" db="EMBL/GenBank/DDBJ databases">
        <title>Shewanella sp. nov, isolated from SCS.</title>
        <authorList>
            <person name="Cao W.R."/>
        </authorList>
    </citation>
    <scope>NUCLEOTIDE SEQUENCE [LARGE SCALE GENOMIC DNA]</scope>
    <source>
        <strain evidence="1 2">NR704-98</strain>
    </source>
</reference>
<dbReference type="Pfam" id="PF09523">
    <property type="entry name" value="DUF2390"/>
    <property type="match status" value="1"/>
</dbReference>
<accession>A0ABS7E0G3</accession>
<evidence type="ECO:0000313" key="1">
    <source>
        <dbReference type="EMBL" id="MBW8183203.1"/>
    </source>
</evidence>
<dbReference type="NCBIfam" id="TIGR02444">
    <property type="entry name" value="TIGR02444 family protein"/>
    <property type="match status" value="1"/>
</dbReference>
<comment type="caution">
    <text evidence="1">The sequence shown here is derived from an EMBL/GenBank/DDBJ whole genome shotgun (WGS) entry which is preliminary data.</text>
</comment>
<gene>
    <name evidence="1" type="ORF">K0625_05955</name>
</gene>